<dbReference type="Gene3D" id="3.30.2010.10">
    <property type="entry name" value="Metalloproteases ('zincins'), catalytic domain"/>
    <property type="match status" value="1"/>
</dbReference>
<keyword evidence="5 6" id="KW-0482">Metalloprotease</keyword>
<dbReference type="CDD" id="cd07324">
    <property type="entry name" value="M48C_Oma1-like"/>
    <property type="match status" value="1"/>
</dbReference>
<evidence type="ECO:0000256" key="1">
    <source>
        <dbReference type="ARBA" id="ARBA00022670"/>
    </source>
</evidence>
<dbReference type="GO" id="GO:0016020">
    <property type="term" value="C:membrane"/>
    <property type="evidence" value="ECO:0007669"/>
    <property type="project" value="TreeGrafter"/>
</dbReference>
<evidence type="ECO:0000256" key="4">
    <source>
        <dbReference type="ARBA" id="ARBA00022833"/>
    </source>
</evidence>
<name>A0A3P1SP88_9GAMM</name>
<evidence type="ECO:0000256" key="5">
    <source>
        <dbReference type="ARBA" id="ARBA00023049"/>
    </source>
</evidence>
<evidence type="ECO:0000256" key="3">
    <source>
        <dbReference type="ARBA" id="ARBA00022801"/>
    </source>
</evidence>
<keyword evidence="4 6" id="KW-0862">Zinc</keyword>
<feature type="domain" description="Peptidase M48" evidence="7">
    <location>
        <begin position="89"/>
        <end position="176"/>
    </location>
</feature>
<dbReference type="Proteomes" id="UP000267535">
    <property type="component" value="Unassembled WGS sequence"/>
</dbReference>
<keyword evidence="1 6" id="KW-0645">Protease</keyword>
<dbReference type="GO" id="GO:0004222">
    <property type="term" value="F:metalloendopeptidase activity"/>
    <property type="evidence" value="ECO:0007669"/>
    <property type="project" value="InterPro"/>
</dbReference>
<dbReference type="GO" id="GO:0046872">
    <property type="term" value="F:metal ion binding"/>
    <property type="evidence" value="ECO:0007669"/>
    <property type="project" value="UniProtKB-KW"/>
</dbReference>
<dbReference type="GO" id="GO:0051603">
    <property type="term" value="P:proteolysis involved in protein catabolic process"/>
    <property type="evidence" value="ECO:0007669"/>
    <property type="project" value="TreeGrafter"/>
</dbReference>
<accession>A0A3P1SP88</accession>
<dbReference type="EMBL" id="RQXV01000006">
    <property type="protein sequence ID" value="RRC98956.1"/>
    <property type="molecule type" value="Genomic_DNA"/>
</dbReference>
<evidence type="ECO:0000313" key="8">
    <source>
        <dbReference type="EMBL" id="RRC98956.1"/>
    </source>
</evidence>
<dbReference type="AlphaFoldDB" id="A0A3P1SP88"/>
<gene>
    <name evidence="8" type="ORF">EHS89_12330</name>
</gene>
<dbReference type="PANTHER" id="PTHR22726">
    <property type="entry name" value="METALLOENDOPEPTIDASE OMA1"/>
    <property type="match status" value="1"/>
</dbReference>
<dbReference type="PANTHER" id="PTHR22726:SF1">
    <property type="entry name" value="METALLOENDOPEPTIDASE OMA1, MITOCHONDRIAL"/>
    <property type="match status" value="1"/>
</dbReference>
<dbReference type="RefSeq" id="WP_124926455.1">
    <property type="nucleotide sequence ID" value="NZ_BMOH01000002.1"/>
</dbReference>
<dbReference type="InterPro" id="IPR001915">
    <property type="entry name" value="Peptidase_M48"/>
</dbReference>
<keyword evidence="3 6" id="KW-0378">Hydrolase</keyword>
<evidence type="ECO:0000256" key="6">
    <source>
        <dbReference type="RuleBase" id="RU003983"/>
    </source>
</evidence>
<evidence type="ECO:0000256" key="2">
    <source>
        <dbReference type="ARBA" id="ARBA00022723"/>
    </source>
</evidence>
<keyword evidence="2" id="KW-0479">Metal-binding</keyword>
<dbReference type="PROSITE" id="PS51257">
    <property type="entry name" value="PROKAR_LIPOPROTEIN"/>
    <property type="match status" value="1"/>
</dbReference>
<organism evidence="8 9">
    <name type="scientific">Amphritea balenae</name>
    <dbReference type="NCBI Taxonomy" id="452629"/>
    <lineage>
        <taxon>Bacteria</taxon>
        <taxon>Pseudomonadati</taxon>
        <taxon>Pseudomonadota</taxon>
        <taxon>Gammaproteobacteria</taxon>
        <taxon>Oceanospirillales</taxon>
        <taxon>Oceanospirillaceae</taxon>
        <taxon>Amphritea</taxon>
    </lineage>
</organism>
<keyword evidence="9" id="KW-1185">Reference proteome</keyword>
<comment type="caution">
    <text evidence="8">The sequence shown here is derived from an EMBL/GenBank/DDBJ whole genome shotgun (WGS) entry which is preliminary data.</text>
</comment>
<reference evidence="8 9" key="1">
    <citation type="submission" date="2018-11" db="EMBL/GenBank/DDBJ databases">
        <title>The draft genome sequence of Amphritea balenae JAMM 1525T.</title>
        <authorList>
            <person name="Fang Z."/>
            <person name="Zhang Y."/>
            <person name="Han X."/>
        </authorList>
    </citation>
    <scope>NUCLEOTIDE SEQUENCE [LARGE SCALE GENOMIC DNA]</scope>
    <source>
        <strain evidence="8 9">JAMM 1525</strain>
    </source>
</reference>
<dbReference type="OrthoDB" id="9810445at2"/>
<dbReference type="Pfam" id="PF01435">
    <property type="entry name" value="Peptidase_M48"/>
    <property type="match status" value="1"/>
</dbReference>
<dbReference type="InterPro" id="IPR051156">
    <property type="entry name" value="Mito/Outer_Membr_Metalloprot"/>
</dbReference>
<comment type="cofactor">
    <cofactor evidence="6">
        <name>Zn(2+)</name>
        <dbReference type="ChEBI" id="CHEBI:29105"/>
    </cofactor>
    <text evidence="6">Binds 1 zinc ion per subunit.</text>
</comment>
<protein>
    <submittedName>
        <fullName evidence="8">Peptidase M48</fullName>
    </submittedName>
</protein>
<comment type="similarity">
    <text evidence="6">Belongs to the peptidase M48 family.</text>
</comment>
<proteinExistence type="inferred from homology"/>
<evidence type="ECO:0000259" key="7">
    <source>
        <dbReference type="Pfam" id="PF01435"/>
    </source>
</evidence>
<evidence type="ECO:0000313" key="9">
    <source>
        <dbReference type="Proteomes" id="UP000267535"/>
    </source>
</evidence>
<sequence length="420" mass="47304">MTGKQIVTTLLLALGTVFLSGCQTLQNIDKGLYNAAESISETDRVTGQRTLSAADRSAQIRQGNAAVEKIVADEKKQGRKLDSALDRKQYQRLVRIFDRVHRVSHLSRERWQPILIDRDSFNAFTTGGTYIVVHLGLMQQLNDDEVAAVVGHEIAHTVANHVGERQTQQQLSLLASKAARQKGYQAAFTHELEREADRIGILYSALSGFDPYASSRIWQRQYQQQGNARSLFAHDHPVNAERASETKILAGRVKQYYQPGRINPQAATLLDNNSLWQKSDNRHKETAGEGGGVAAVLSTALGAYVDHQQAKQEASRQSQQAQFVKAVEQHMQLEKQTRKTDTSWVTRWRWRGNIPLNNVVMGMMAQDSKGKLHRYVSHLKGSLRPGQRFDLEFRMQDGVTLKQLEGMKTRYYVDDALPAK</sequence>